<dbReference type="RefSeq" id="WP_055191327.1">
    <property type="nucleotide sequence ID" value="NZ_LKBA01000013.1"/>
</dbReference>
<comment type="caution">
    <text evidence="2">The sequence shown here is derived from an EMBL/GenBank/DDBJ whole genome shotgun (WGS) entry which is preliminary data.</text>
</comment>
<name>A0A0P7IUP0_9RHOB</name>
<dbReference type="Proteomes" id="UP000050471">
    <property type="component" value="Unassembled WGS sequence"/>
</dbReference>
<dbReference type="EMBL" id="LKBA01000013">
    <property type="protein sequence ID" value="KPN62694.1"/>
    <property type="molecule type" value="Genomic_DNA"/>
</dbReference>
<keyword evidence="3" id="KW-1185">Reference proteome</keyword>
<feature type="region of interest" description="Disordered" evidence="1">
    <location>
        <begin position="1"/>
        <end position="82"/>
    </location>
</feature>
<reference evidence="2 3" key="1">
    <citation type="submission" date="2015-09" db="EMBL/GenBank/DDBJ databases">
        <title>Draft genome sequence of Aliiroseovarius crassostreae CV919-312TSm, the causative agent of Roseovarius Oyster Disease (formerly Juvenile Oyster Disease).</title>
        <authorList>
            <person name="Kessner L."/>
            <person name="Spinard E."/>
            <person name="Nelson D."/>
        </authorList>
    </citation>
    <scope>NUCLEOTIDE SEQUENCE [LARGE SCALE GENOMIC DNA]</scope>
    <source>
        <strain evidence="2 3">CV919-312</strain>
    </source>
</reference>
<sequence length="143" mass="16021">MPLLSKIRKQTNKKKTRAKDEDEMKPKDIMGVRDTLKDKRKANAATKDDVARASDAAGRKAEARVKQEMDKTAEATAKRTADQVRQEFERMSGGQYAQERGQSGLVPVQFRTRSSHVKRLSVRKSRGFCIRGLSAVGVGCKNR</sequence>
<protein>
    <submittedName>
        <fullName evidence="2">Uncharacterized protein</fullName>
    </submittedName>
</protein>
<gene>
    <name evidence="2" type="ORF">AKJ29_00520</name>
</gene>
<feature type="compositionally biased region" description="Basic and acidic residues" evidence="1">
    <location>
        <begin position="46"/>
        <end position="82"/>
    </location>
</feature>
<organism evidence="2 3">
    <name type="scientific">Aliiroseovarius crassostreae</name>
    <dbReference type="NCBI Taxonomy" id="154981"/>
    <lineage>
        <taxon>Bacteria</taxon>
        <taxon>Pseudomonadati</taxon>
        <taxon>Pseudomonadota</taxon>
        <taxon>Alphaproteobacteria</taxon>
        <taxon>Rhodobacterales</taxon>
        <taxon>Paracoccaceae</taxon>
        <taxon>Aliiroseovarius</taxon>
    </lineage>
</organism>
<evidence type="ECO:0000313" key="3">
    <source>
        <dbReference type="Proteomes" id="UP000050471"/>
    </source>
</evidence>
<feature type="compositionally biased region" description="Basic residues" evidence="1">
    <location>
        <begin position="1"/>
        <end position="17"/>
    </location>
</feature>
<evidence type="ECO:0000256" key="1">
    <source>
        <dbReference type="SAM" id="MobiDB-lite"/>
    </source>
</evidence>
<proteinExistence type="predicted"/>
<dbReference type="AlphaFoldDB" id="A0A0P7IUP0"/>
<accession>A0A0P7IUP0</accession>
<evidence type="ECO:0000313" key="2">
    <source>
        <dbReference type="EMBL" id="KPN62694.1"/>
    </source>
</evidence>
<feature type="compositionally biased region" description="Basic and acidic residues" evidence="1">
    <location>
        <begin position="18"/>
        <end position="37"/>
    </location>
</feature>